<evidence type="ECO:0000313" key="3">
    <source>
        <dbReference type="Proteomes" id="UP000237073"/>
    </source>
</evidence>
<dbReference type="InterPro" id="IPR032710">
    <property type="entry name" value="NTF2-like_dom_sf"/>
</dbReference>
<dbReference type="Gene3D" id="3.10.450.50">
    <property type="match status" value="1"/>
</dbReference>
<proteinExistence type="predicted"/>
<sequence length="304" mass="33971">MLLCLGACSAHANLTLTSSDEQQINTLVDSWDHALNRGDSARLLPLYAEQVEWFGQTLSSQQVIANHQAFLAKNKEYGQRIVSTLNIQPAEGSDDRVMVRFVKSAGLEAFKEKNYPAELQLKKVAAGWRIVSETDAITRSNQHKDVYAGVIKGKFDGKQVSYAWMSEADPRTGSACTEETDCDCTLWNSDPDILPIKIPQCLVGRMEVLSGLDDSGRDRVVAFPEWWTSAMRVVYVYDIQQKQWIKAMPSFSMNINLQETDTAADLIKRDPQQPGMVNVKQSTFDEVAEEATTEVVSQTLLTLK</sequence>
<evidence type="ECO:0000313" key="1">
    <source>
        <dbReference type="EMBL" id="POP42896.1"/>
    </source>
</evidence>
<dbReference type="Proteomes" id="UP000247005">
    <property type="component" value="Unassembled WGS sequence"/>
</dbReference>
<reference evidence="3 4" key="1">
    <citation type="submission" date="2018-01" db="EMBL/GenBank/DDBJ databases">
        <title>Superficieibacter electus gen. nov., sp. nov., an extended-spectrum beta-lactamase possessing member of the Enterobacteriaceae family, isolated from intensive care unit surfaces.</title>
        <authorList>
            <person name="Potter R.F."/>
            <person name="D'Souza A.W."/>
        </authorList>
    </citation>
    <scope>NUCLEOTIDE SEQUENCE [LARGE SCALE GENOMIC DNA]</scope>
    <source>
        <strain evidence="2 4">BP-1</strain>
        <strain evidence="1 3">BP-2</strain>
    </source>
</reference>
<dbReference type="AlphaFoldDB" id="A0A2P5GRE3"/>
<organism evidence="2 4">
    <name type="scientific">Superficieibacter electus</name>
    <dbReference type="NCBI Taxonomy" id="2022662"/>
    <lineage>
        <taxon>Bacteria</taxon>
        <taxon>Pseudomonadati</taxon>
        <taxon>Pseudomonadota</taxon>
        <taxon>Gammaproteobacteria</taxon>
        <taxon>Enterobacterales</taxon>
        <taxon>Enterobacteriaceae</taxon>
        <taxon>Superficieibacter</taxon>
    </lineage>
</organism>
<evidence type="ECO:0000313" key="4">
    <source>
        <dbReference type="Proteomes" id="UP000247005"/>
    </source>
</evidence>
<keyword evidence="3" id="KW-1185">Reference proteome</keyword>
<dbReference type="EMBL" id="PQGD01000007">
    <property type="protein sequence ID" value="POP49106.1"/>
    <property type="molecule type" value="Genomic_DNA"/>
</dbReference>
<accession>A0A2P5GRE3</accession>
<comment type="caution">
    <text evidence="2">The sequence shown here is derived from an EMBL/GenBank/DDBJ whole genome shotgun (WGS) entry which is preliminary data.</text>
</comment>
<dbReference type="OrthoDB" id="6564874at2"/>
<dbReference type="SUPFAM" id="SSF54427">
    <property type="entry name" value="NTF2-like"/>
    <property type="match status" value="1"/>
</dbReference>
<name>A0A2P5GRE3_9ENTR</name>
<evidence type="ECO:0000313" key="2">
    <source>
        <dbReference type="EMBL" id="POP49106.1"/>
    </source>
</evidence>
<protein>
    <submittedName>
        <fullName evidence="2">Uncharacterized protein</fullName>
    </submittedName>
</protein>
<gene>
    <name evidence="2" type="ORF">CHU32_10545</name>
    <name evidence="1" type="ORF">CHU33_17910</name>
</gene>
<dbReference type="EMBL" id="PQGE01000017">
    <property type="protein sequence ID" value="POP42896.1"/>
    <property type="molecule type" value="Genomic_DNA"/>
</dbReference>
<dbReference type="Proteomes" id="UP000237073">
    <property type="component" value="Unassembled WGS sequence"/>
</dbReference>